<dbReference type="Pfam" id="PF00001">
    <property type="entry name" value="7tm_1"/>
    <property type="match status" value="1"/>
</dbReference>
<feature type="transmembrane region" description="Helical" evidence="8">
    <location>
        <begin position="52"/>
        <end position="77"/>
    </location>
</feature>
<evidence type="ECO:0000256" key="2">
    <source>
        <dbReference type="ARBA" id="ARBA00022692"/>
    </source>
</evidence>
<keyword evidence="7" id="KW-0807">Transducer</keyword>
<evidence type="ECO:0000313" key="10">
    <source>
        <dbReference type="EMBL" id="RMX45709.1"/>
    </source>
</evidence>
<keyword evidence="4" id="KW-0297">G-protein coupled receptor</keyword>
<dbReference type="EMBL" id="RCHS01002787">
    <property type="protein sequence ID" value="RMX45709.1"/>
    <property type="molecule type" value="Genomic_DNA"/>
</dbReference>
<dbReference type="AlphaFoldDB" id="A0A3M6TWS7"/>
<reference evidence="10 11" key="1">
    <citation type="journal article" date="2018" name="Sci. Rep.">
        <title>Comparative analysis of the Pocillopora damicornis genome highlights role of immune system in coral evolution.</title>
        <authorList>
            <person name="Cunning R."/>
            <person name="Bay R.A."/>
            <person name="Gillette P."/>
            <person name="Baker A.C."/>
            <person name="Traylor-Knowles N."/>
        </authorList>
    </citation>
    <scope>NUCLEOTIDE SEQUENCE [LARGE SCALE GENOMIC DNA]</scope>
    <source>
        <strain evidence="10">RSMAS</strain>
        <tissue evidence="10">Whole animal</tissue>
    </source>
</reference>
<dbReference type="Gene3D" id="1.20.1070.10">
    <property type="entry name" value="Rhodopsin 7-helix transmembrane proteins"/>
    <property type="match status" value="3"/>
</dbReference>
<dbReference type="PROSITE" id="PS50262">
    <property type="entry name" value="G_PROTEIN_RECEP_F1_2"/>
    <property type="match status" value="1"/>
</dbReference>
<dbReference type="OrthoDB" id="5964432at2759"/>
<evidence type="ECO:0000256" key="1">
    <source>
        <dbReference type="ARBA" id="ARBA00004141"/>
    </source>
</evidence>
<keyword evidence="3 8" id="KW-1133">Transmembrane helix</keyword>
<gene>
    <name evidence="10" type="ORF">pdam_00021190</name>
</gene>
<dbReference type="GO" id="GO:0016020">
    <property type="term" value="C:membrane"/>
    <property type="evidence" value="ECO:0007669"/>
    <property type="project" value="UniProtKB-SubCell"/>
</dbReference>
<keyword evidence="6" id="KW-0675">Receptor</keyword>
<evidence type="ECO:0000259" key="9">
    <source>
        <dbReference type="PROSITE" id="PS50262"/>
    </source>
</evidence>
<feature type="transmembrane region" description="Helical" evidence="8">
    <location>
        <begin position="89"/>
        <end position="110"/>
    </location>
</feature>
<organism evidence="10 11">
    <name type="scientific">Pocillopora damicornis</name>
    <name type="common">Cauliflower coral</name>
    <name type="synonym">Millepora damicornis</name>
    <dbReference type="NCBI Taxonomy" id="46731"/>
    <lineage>
        <taxon>Eukaryota</taxon>
        <taxon>Metazoa</taxon>
        <taxon>Cnidaria</taxon>
        <taxon>Anthozoa</taxon>
        <taxon>Hexacorallia</taxon>
        <taxon>Scleractinia</taxon>
        <taxon>Astrocoeniina</taxon>
        <taxon>Pocilloporidae</taxon>
        <taxon>Pocillopora</taxon>
    </lineage>
</organism>
<feature type="transmembrane region" description="Helical" evidence="8">
    <location>
        <begin position="238"/>
        <end position="264"/>
    </location>
</feature>
<evidence type="ECO:0000256" key="4">
    <source>
        <dbReference type="ARBA" id="ARBA00023040"/>
    </source>
</evidence>
<proteinExistence type="predicted"/>
<evidence type="ECO:0000256" key="6">
    <source>
        <dbReference type="ARBA" id="ARBA00023170"/>
    </source>
</evidence>
<dbReference type="InterPro" id="IPR017452">
    <property type="entry name" value="GPCR_Rhodpsn_7TM"/>
</dbReference>
<feature type="transmembrane region" description="Helical" evidence="8">
    <location>
        <begin position="177"/>
        <end position="200"/>
    </location>
</feature>
<evidence type="ECO:0000256" key="7">
    <source>
        <dbReference type="ARBA" id="ARBA00023224"/>
    </source>
</evidence>
<evidence type="ECO:0000256" key="5">
    <source>
        <dbReference type="ARBA" id="ARBA00023136"/>
    </source>
</evidence>
<dbReference type="GO" id="GO:0004930">
    <property type="term" value="F:G protein-coupled receptor activity"/>
    <property type="evidence" value="ECO:0007669"/>
    <property type="project" value="UniProtKB-KW"/>
</dbReference>
<feature type="transmembrane region" description="Helical" evidence="8">
    <location>
        <begin position="290"/>
        <end position="312"/>
    </location>
</feature>
<protein>
    <recommendedName>
        <fullName evidence="9">G-protein coupled receptors family 1 profile domain-containing protein</fullName>
    </recommendedName>
</protein>
<sequence length="539" mass="61952">MLNSELPSRSLPVVITEASVCIALCIVCIIAKSLVCIAAYRNSNLRSTTNLYILGLAVSDLMCGTVEMTLASATLIIGRWVFGDALCQFQGFVAVFAYYVTPPTLGLTTFNRYVKIAKTSHYKKIFSLRRSKIWLSCLWLSLALYLLILRVTNWVKIDFIQSYALCSFKFSISEIRIFHYCITVGLLFVLPLCVDIFSYYKIFLKTHEHQQNVVSSLQNRSENGSVTNSTREIKLTRMLLLVAAEFLCCWIPIAAINPIIYAFTNGEFRREFRKLLCCRRERSRIVPKKAAAFTGFFCCWIPMWALILWFRFSFETCARIAALLATFLYYFSAFRKQFQNLLVVTIFLKTNQQQHNVVPSPQNRTENGSVTNSVKEININRVLLYHASINPFIYTSTNDAFRKQFQTLLCCHREKARNLRNLAALLVNEKEIAKHEGETNVQVLYFSNETNEHEHNVISSLQNRAENGSVTNSMKEININRVLLYVAAGFLCCWIPMRALTFWFRFSFETCPRIAALLTTFLYYWRISKAISEPALLSP</sequence>
<keyword evidence="11" id="KW-1185">Reference proteome</keyword>
<dbReference type="CDD" id="cd00637">
    <property type="entry name" value="7tm_classA_rhodopsin-like"/>
    <property type="match status" value="1"/>
</dbReference>
<dbReference type="Proteomes" id="UP000275408">
    <property type="component" value="Unassembled WGS sequence"/>
</dbReference>
<evidence type="ECO:0000313" key="11">
    <source>
        <dbReference type="Proteomes" id="UP000275408"/>
    </source>
</evidence>
<feature type="transmembrane region" description="Helical" evidence="8">
    <location>
        <begin position="482"/>
        <end position="500"/>
    </location>
</feature>
<feature type="domain" description="G-protein coupled receptors family 1 profile" evidence="9">
    <location>
        <begin position="31"/>
        <end position="256"/>
    </location>
</feature>
<feature type="non-terminal residue" evidence="10">
    <location>
        <position position="539"/>
    </location>
</feature>
<evidence type="ECO:0000256" key="3">
    <source>
        <dbReference type="ARBA" id="ARBA00022989"/>
    </source>
</evidence>
<dbReference type="InterPro" id="IPR000276">
    <property type="entry name" value="GPCR_Rhodpsn"/>
</dbReference>
<dbReference type="PANTHER" id="PTHR24240">
    <property type="entry name" value="OPSIN"/>
    <property type="match status" value="1"/>
</dbReference>
<dbReference type="SUPFAM" id="SSF81321">
    <property type="entry name" value="Family A G protein-coupled receptor-like"/>
    <property type="match status" value="1"/>
</dbReference>
<dbReference type="PRINTS" id="PR00237">
    <property type="entry name" value="GPCRRHODOPSN"/>
</dbReference>
<dbReference type="InterPro" id="IPR050125">
    <property type="entry name" value="GPCR_opsins"/>
</dbReference>
<name>A0A3M6TWS7_POCDA</name>
<keyword evidence="2 8" id="KW-0812">Transmembrane</keyword>
<keyword evidence="5 8" id="KW-0472">Membrane</keyword>
<comment type="subcellular location">
    <subcellularLocation>
        <location evidence="1">Membrane</location>
        <topology evidence="1">Multi-pass membrane protein</topology>
    </subcellularLocation>
</comment>
<comment type="caution">
    <text evidence="10">The sequence shown here is derived from an EMBL/GenBank/DDBJ whole genome shotgun (WGS) entry which is preliminary data.</text>
</comment>
<accession>A0A3M6TWS7</accession>
<evidence type="ECO:0000256" key="8">
    <source>
        <dbReference type="SAM" id="Phobius"/>
    </source>
</evidence>
<feature type="transmembrane region" description="Helical" evidence="8">
    <location>
        <begin position="131"/>
        <end position="148"/>
    </location>
</feature>
<feature type="transmembrane region" description="Helical" evidence="8">
    <location>
        <begin position="12"/>
        <end position="40"/>
    </location>
</feature>